<evidence type="ECO:0000313" key="2">
    <source>
        <dbReference type="Proteomes" id="UP001241377"/>
    </source>
</evidence>
<name>A0ACC2WAU0_9TREE</name>
<protein>
    <submittedName>
        <fullName evidence="1">Uncharacterized protein</fullName>
    </submittedName>
</protein>
<proteinExistence type="predicted"/>
<accession>A0ACC2WAU0</accession>
<sequence>MSRKSTSSNFTMKNKTNPEGLSTLDLAATGPNPESQPATKRRKVDVKNDASDKLDPVEKLLSFADLHNDILHSLDQETHNEPEECDDLPPSSTPTPSNISVNFTNMLQENLRHYYSNCKRGPLEVYNANSSFAILNKPLIKEQPPLPAPTRHEVPFFKNVNFNPNAKSSSAYTFDEYLAYDDDEPESTSESDSDNLSPDTPTSAHPSPIPTNLKMCFHYRQFNNNLNLSSHPSQAPQEDILQFLNKRSIISGRASEMVSTGNFMINDFFL</sequence>
<evidence type="ECO:0000313" key="1">
    <source>
        <dbReference type="EMBL" id="KAJ9108440.1"/>
    </source>
</evidence>
<comment type="caution">
    <text evidence="1">The sequence shown here is derived from an EMBL/GenBank/DDBJ whole genome shotgun (WGS) entry which is preliminary data.</text>
</comment>
<reference evidence="1" key="1">
    <citation type="submission" date="2023-04" db="EMBL/GenBank/DDBJ databases">
        <title>Draft Genome sequencing of Naganishia species isolated from polar environments using Oxford Nanopore Technology.</title>
        <authorList>
            <person name="Leo P."/>
            <person name="Venkateswaran K."/>
        </authorList>
    </citation>
    <scope>NUCLEOTIDE SEQUENCE</scope>
    <source>
        <strain evidence="1">MNA-CCFEE 5261</strain>
    </source>
</reference>
<dbReference type="Proteomes" id="UP001241377">
    <property type="component" value="Unassembled WGS sequence"/>
</dbReference>
<keyword evidence="2" id="KW-1185">Reference proteome</keyword>
<organism evidence="1 2">
    <name type="scientific">Naganishia cerealis</name>
    <dbReference type="NCBI Taxonomy" id="610337"/>
    <lineage>
        <taxon>Eukaryota</taxon>
        <taxon>Fungi</taxon>
        <taxon>Dikarya</taxon>
        <taxon>Basidiomycota</taxon>
        <taxon>Agaricomycotina</taxon>
        <taxon>Tremellomycetes</taxon>
        <taxon>Filobasidiales</taxon>
        <taxon>Filobasidiaceae</taxon>
        <taxon>Naganishia</taxon>
    </lineage>
</organism>
<gene>
    <name evidence="1" type="ORF">QFC19_002424</name>
</gene>
<dbReference type="EMBL" id="JASBWR010000020">
    <property type="protein sequence ID" value="KAJ9108440.1"/>
    <property type="molecule type" value="Genomic_DNA"/>
</dbReference>